<keyword evidence="1" id="KW-0472">Membrane</keyword>
<reference evidence="3" key="1">
    <citation type="submission" date="2016-05" db="EMBL/GenBank/DDBJ databases">
        <title>Comparative genomics of biotechnologically important yeasts.</title>
        <authorList>
            <consortium name="DOE Joint Genome Institute"/>
            <person name="Riley R."/>
            <person name="Haridas S."/>
            <person name="Wolfe K.H."/>
            <person name="Lopes M.R."/>
            <person name="Hittinger C.T."/>
            <person name="Goker M."/>
            <person name="Salamov A."/>
            <person name="Wisecaver J."/>
            <person name="Long T.M."/>
            <person name="Aerts A.L."/>
            <person name="Barry K."/>
            <person name="Choi C."/>
            <person name="Clum A."/>
            <person name="Coughlan A.Y."/>
            <person name="Deshpande S."/>
            <person name="Douglass A.P."/>
            <person name="Hanson S.J."/>
            <person name="Klenk H.-P."/>
            <person name="Labutti K."/>
            <person name="Lapidus A."/>
            <person name="Lindquist E."/>
            <person name="Lipzen A."/>
            <person name="Meier-Kolthoff J.P."/>
            <person name="Ohm R.A."/>
            <person name="Otillar R.P."/>
            <person name="Pangilinan J."/>
            <person name="Peng Y."/>
            <person name="Rokas A."/>
            <person name="Rosa C.A."/>
            <person name="Scheuner C."/>
            <person name="Sibirny A.A."/>
            <person name="Slot J.C."/>
            <person name="Stielow J.B."/>
            <person name="Sun H."/>
            <person name="Kurtzman C.P."/>
            <person name="Blackwell M."/>
            <person name="Grigoriev I.V."/>
            <person name="Jeffries T.W."/>
        </authorList>
    </citation>
    <scope>NUCLEOTIDE SEQUENCE [LARGE SCALE GENOMIC DNA]</scope>
    <source>
        <strain evidence="3">NRRL Y-17324</strain>
    </source>
</reference>
<dbReference type="AlphaFoldDB" id="A0A1E4SRZ6"/>
<proteinExistence type="predicted"/>
<dbReference type="Proteomes" id="UP000094285">
    <property type="component" value="Unassembled WGS sequence"/>
</dbReference>
<organism evidence="2 3">
    <name type="scientific">Suhomyces tanzawaensis NRRL Y-17324</name>
    <dbReference type="NCBI Taxonomy" id="984487"/>
    <lineage>
        <taxon>Eukaryota</taxon>
        <taxon>Fungi</taxon>
        <taxon>Dikarya</taxon>
        <taxon>Ascomycota</taxon>
        <taxon>Saccharomycotina</taxon>
        <taxon>Pichiomycetes</taxon>
        <taxon>Debaryomycetaceae</taxon>
        <taxon>Suhomyces</taxon>
    </lineage>
</organism>
<keyword evidence="1" id="KW-0812">Transmembrane</keyword>
<keyword evidence="1" id="KW-1133">Transmembrane helix</keyword>
<evidence type="ECO:0000256" key="1">
    <source>
        <dbReference type="SAM" id="Phobius"/>
    </source>
</evidence>
<dbReference type="EMBL" id="KV453909">
    <property type="protein sequence ID" value="ODV82289.1"/>
    <property type="molecule type" value="Genomic_DNA"/>
</dbReference>
<protein>
    <submittedName>
        <fullName evidence="2">Uncharacterized protein</fullName>
    </submittedName>
</protein>
<evidence type="ECO:0000313" key="3">
    <source>
        <dbReference type="Proteomes" id="UP000094285"/>
    </source>
</evidence>
<name>A0A1E4SRZ6_9ASCO</name>
<sequence length="102" mass="11865">MQAPPCRHQPTECQAHSVCCWGSAAGVCRWERVGVPVTISQLLGDARVACLPHHHSLPHSYPVFVFQLSWCWYLILQTFLVKTFHNFFKRDILKKNKEKKFQ</sequence>
<accession>A0A1E4SRZ6</accession>
<evidence type="ECO:0000313" key="2">
    <source>
        <dbReference type="EMBL" id="ODV82289.1"/>
    </source>
</evidence>
<gene>
    <name evidence="2" type="ORF">CANTADRAFT_139814</name>
</gene>
<dbReference type="GeneID" id="30980422"/>
<keyword evidence="3" id="KW-1185">Reference proteome</keyword>
<dbReference type="RefSeq" id="XP_020067411.1">
    <property type="nucleotide sequence ID" value="XM_020206285.1"/>
</dbReference>
<feature type="transmembrane region" description="Helical" evidence="1">
    <location>
        <begin position="61"/>
        <end position="81"/>
    </location>
</feature>